<dbReference type="InterPro" id="IPR028994">
    <property type="entry name" value="Integrin_alpha_N"/>
</dbReference>
<feature type="region of interest" description="Disordered" evidence="1">
    <location>
        <begin position="2045"/>
        <end position="2121"/>
    </location>
</feature>
<feature type="compositionally biased region" description="Gly residues" evidence="1">
    <location>
        <begin position="2073"/>
        <end position="2085"/>
    </location>
</feature>
<sequence length="2401" mass="255991">MISRSWLGMAMGLALALWPGMGAAQLAPTGGHYGGRVSDTGTEPGMVNASGGFSASVPLDLPPARGGVPLPLSIVSGARGVGAVGLGWDIPFSYVRRDTSFARRKPYTSPMTPPKGREQVLLSLQGQVLELVPQGTRWVARRDAPEVSLLEQSGTWVMYDGQGQTWTFVEPAELAGTGFWLLDTIRGPGNSVVKLDYAVGTPSWASADNRDYGNGVSVDLVRVRYNPHPQEGCYKHEVTLAYGAPQPLPLALSVMGDRVLARLRTLDSVAVGSRATCASALTPLRTYAFKYSPDADTQQPRLGSVRMTGRQGTPEASVPVPVASFTYGSATTNGKLLFAKTQSLPMPTGADATVIASTARDSAFFPPFASSLGSTTWQSLTDVTGDGRPELVFKKDNKLWVASNRPGAGGSTTLGATTAQLADVTFASGAFEHRSATQNRFNHNASNVNVDKVWRQALDMNGDGRVDVVDAAEAPGKWVVYLNTPGTGPSGVKWARREINTADVYATLRSRGLDVRDDYVPLSSRFTGYNRTLGYCWRFNGTTGTWDAYLQGFQAGECGQNWPNQVLESNEVTLTEWELQDVNGDGFPDLVFNSSPVAMVEAPKPSTQGAQPGQVINVSHKVFIRPTQQEGNTVEAVLNVQGLRMSTSLSRAFSTPITILSGTSCGVGSWASSGNFQGVGCGFADVNGDGLLDRVSSGIAMLGTGRGFASVWIKMPGFNTQFSNYERDCITPEPDAPGSTPFVAGLQNTMRDVTGDGILDYLGPSTVAVGTGTGFTAPVPIETTGINFLMSNARERCDGTRSGTFEGLYDLDGDGRAEIVKLNGTNLDVYPLVGGSLPGKPEAGRIVTVDNGYGALTTVGYRSAKEDTLTKHQVPFPEIVVTSVETTGTQGLGGTLSATRYAYGGAELVYDSALQAFTLAGYQRSISTRSTALAPPAQQGFYAQLIYNGFATVTDTYPLPAPFATTKAERFLRQGLAGRVRDITQLTVQNTDPWPLLSVDVANDSRRVNATHVEWDAKLFEETRRPNINLHDCIDMIAPLDFDVSLEDSETSATAFDLCSAHGFLYTKSSGTWRGTAAPPSTANVGTGAEVRAVDDYGRVLNVLYRGDVNRSDDDLCVETVYATPVGTAARRLDAPRSRRYWYCDKTPYVTYAAESWLYDGLPAGSVSEGRNTSRTRDRYNVITGTYLDSVRVNDATYNPVTGNPVTVTTEREDGALRVSSLTYDAFGLMPVTQRVDATGLPALVTTTTLDPVSLAPVSVLDQNQTRSGTDYDGYGRPVRATVTPPGGSLGVLMTTSYLGFSGTDPLGRRMAARIFSDPVTPGTEASAPATTATVFLDELGRERRTEVPLGTDYANEVMITGARVYDGLGRVRFQADPYPASQAGATAYGTTSFFLADGMPSCTVRARGIQAAVGATDETAERYLACTTRTFANSQETVSTQDPSSLLPGSPQADVVRTATMTALGRLVSRSTLKAGVRLEHAVFTQDRLGRPTGMTRYLDPAALTGPVGWTWSFDSFGQLLQWQEPEGAVQTLRHSSWGEPVEVSWSDTTVLPIAAHRLLNTYDALGRIKHQEELTNGQVVPDSKHDYFYDVGLSPTSMVTPTNVLGRLAKVSSPTGSAYYSYDAYGHTNARTYIDSAGFTYVEKSRVRADGSLTALGFYLPDTDYAYEEVGYAYDTASRLRTVTTDTGKQLYSAQTIDPFGRVRLAKFGEVVEYAAQFSDLGRRVLGETRISTPQGARRTVYTAYDPMGREKGREELTDSATSGPATVHTYDALGRLASSKRTWGIKTQMNWTFGYDPLGNVLRQNDVSGTLDAALSYRAANRDRVCNIEYSTATPAATACKVLHDALGSVVQMPTRTGTRQLGYYPSGALRSITELTGDATFRYGALGEMQELDLRGVSAVDARHEWHLGGTLERREQVVNGQPVSLITRNIPGPGGIVASRRGPGQDWVFGFGEQRGARHYTDRNGAFVQAVSYQPFGAASSTGSASPGSTLYTSTQWNDGQALAAFGLVSLGARVYDPVIGRFLSRDPLVVPRTAATTNPYAFAHNDPQNASDPTGMDPGCIGRECQGPGGGGGFPGGGPSEINDPRIYLPSQTQSGGGGPAPSPRAASRPPPTPGAVFSATLSGPKTVLGRTMMLEAMAVSGLVFTDGSFNYDTFAATGAPLSALIDALANTQEGAKAIESSLNATYDKIASASAGFGDGFAWFIPTRTIRNAMGYSVNENTGYYSGGSAVGFVGSLLLPAPTSIAGTSRAVRAARAEVQAEVTSVAIQVRAGACARNCGYTAIAFESTMSGAPMMPLARGPMSTTLVQAYFETNLVAQSSKKALISTVEGWGSGARGIVVGTLKSDANVAHAFNVVNVGGEAFFVDVFVSHLGQKALSRRMSSQYSLLEVLRTF</sequence>
<dbReference type="EMBL" id="RAWK01000012">
    <property type="protein sequence ID" value="RKH73676.1"/>
    <property type="molecule type" value="Genomic_DNA"/>
</dbReference>
<name>A0A3A8QY27_9BACT</name>
<accession>A0A3A8QY27</accession>
<keyword evidence="2" id="KW-0732">Signal</keyword>
<reference evidence="5" key="1">
    <citation type="submission" date="2018-09" db="EMBL/GenBank/DDBJ databases">
        <authorList>
            <person name="Livingstone P.G."/>
            <person name="Whitworth D.E."/>
        </authorList>
    </citation>
    <scope>NUCLEOTIDE SEQUENCE [LARGE SCALE GENOMIC DNA]</scope>
    <source>
        <strain evidence="5">AB050A</strain>
    </source>
</reference>
<proteinExistence type="predicted"/>
<dbReference type="NCBIfam" id="TIGR03696">
    <property type="entry name" value="Rhs_assc_core"/>
    <property type="match status" value="1"/>
</dbReference>
<feature type="domain" description="Insecticide toxin TcdB middle/N-terminal" evidence="3">
    <location>
        <begin position="783"/>
        <end position="927"/>
    </location>
</feature>
<protein>
    <recommendedName>
        <fullName evidence="3">Insecticide toxin TcdB middle/N-terminal domain-containing protein</fullName>
    </recommendedName>
</protein>
<dbReference type="InterPro" id="IPR022385">
    <property type="entry name" value="Rhs_assc_core"/>
</dbReference>
<dbReference type="Proteomes" id="UP000267003">
    <property type="component" value="Unassembled WGS sequence"/>
</dbReference>
<organism evidence="4 5">
    <name type="scientific">Corallococcus aberystwythensis</name>
    <dbReference type="NCBI Taxonomy" id="2316722"/>
    <lineage>
        <taxon>Bacteria</taxon>
        <taxon>Pseudomonadati</taxon>
        <taxon>Myxococcota</taxon>
        <taxon>Myxococcia</taxon>
        <taxon>Myxococcales</taxon>
        <taxon>Cystobacterineae</taxon>
        <taxon>Myxococcaceae</taxon>
        <taxon>Corallococcus</taxon>
    </lineage>
</organism>
<gene>
    <name evidence="4" type="ORF">D7W81_03210</name>
</gene>
<dbReference type="SUPFAM" id="SSF69318">
    <property type="entry name" value="Integrin alpha N-terminal domain"/>
    <property type="match status" value="2"/>
</dbReference>
<feature type="signal peptide" evidence="2">
    <location>
        <begin position="1"/>
        <end position="23"/>
    </location>
</feature>
<dbReference type="InterPro" id="IPR022045">
    <property type="entry name" value="TcdB_toxin_mid/N"/>
</dbReference>
<evidence type="ECO:0000259" key="3">
    <source>
        <dbReference type="Pfam" id="PF12256"/>
    </source>
</evidence>
<feature type="chain" id="PRO_5017226844" description="Insecticide toxin TcdB middle/N-terminal domain-containing protein" evidence="2">
    <location>
        <begin position="24"/>
        <end position="2401"/>
    </location>
</feature>
<evidence type="ECO:0000256" key="2">
    <source>
        <dbReference type="SAM" id="SignalP"/>
    </source>
</evidence>
<evidence type="ECO:0000256" key="1">
    <source>
        <dbReference type="SAM" id="MobiDB-lite"/>
    </source>
</evidence>
<dbReference type="Gene3D" id="2.180.10.10">
    <property type="entry name" value="RHS repeat-associated core"/>
    <property type="match status" value="2"/>
</dbReference>
<dbReference type="RefSeq" id="WP_120553825.1">
    <property type="nucleotide sequence ID" value="NZ_RAWK01000012.1"/>
</dbReference>
<dbReference type="Pfam" id="PF12256">
    <property type="entry name" value="TcdB_toxin_midN"/>
    <property type="match status" value="1"/>
</dbReference>
<keyword evidence="5" id="KW-1185">Reference proteome</keyword>
<comment type="caution">
    <text evidence="4">The sequence shown here is derived from an EMBL/GenBank/DDBJ whole genome shotgun (WGS) entry which is preliminary data.</text>
</comment>
<dbReference type="OrthoDB" id="9757552at2"/>
<evidence type="ECO:0000313" key="5">
    <source>
        <dbReference type="Proteomes" id="UP000267003"/>
    </source>
</evidence>
<evidence type="ECO:0000313" key="4">
    <source>
        <dbReference type="EMBL" id="RKH73676.1"/>
    </source>
</evidence>